<dbReference type="Proteomes" id="UP000186955">
    <property type="component" value="Unassembled WGS sequence"/>
</dbReference>
<keyword evidence="2" id="KW-1185">Reference proteome</keyword>
<comment type="caution">
    <text evidence="1">The sequence shown here is derived from an EMBL/GenBank/DDBJ whole genome shotgun (WGS) entry which is preliminary data.</text>
</comment>
<gene>
    <name evidence="1" type="ORF">PENSUB_1135</name>
</gene>
<evidence type="ECO:0000313" key="2">
    <source>
        <dbReference type="Proteomes" id="UP000186955"/>
    </source>
</evidence>
<organism evidence="1 2">
    <name type="scientific">Penicillium subrubescens</name>
    <dbReference type="NCBI Taxonomy" id="1316194"/>
    <lineage>
        <taxon>Eukaryota</taxon>
        <taxon>Fungi</taxon>
        <taxon>Dikarya</taxon>
        <taxon>Ascomycota</taxon>
        <taxon>Pezizomycotina</taxon>
        <taxon>Eurotiomycetes</taxon>
        <taxon>Eurotiomycetidae</taxon>
        <taxon>Eurotiales</taxon>
        <taxon>Aspergillaceae</taxon>
        <taxon>Penicillium</taxon>
    </lineage>
</organism>
<accession>A0A1Q5UKM1</accession>
<evidence type="ECO:0000313" key="1">
    <source>
        <dbReference type="EMBL" id="OKP13035.1"/>
    </source>
</evidence>
<dbReference type="AlphaFoldDB" id="A0A1Q5UKM1"/>
<dbReference type="EMBL" id="MNBE01000157">
    <property type="protein sequence ID" value="OKP13035.1"/>
    <property type="molecule type" value="Genomic_DNA"/>
</dbReference>
<sequence>MGRESVTPFAPLIVAIVEFQQALGKKASLIVEREKIKGRYIWRPEKPEKARCMEGWRTGARKSRKADRHKLTNFFSPFVLATPSSMV</sequence>
<protein>
    <submittedName>
        <fullName evidence="1">Uncharacterized protein</fullName>
    </submittedName>
</protein>
<reference evidence="1 2" key="1">
    <citation type="submission" date="2016-10" db="EMBL/GenBank/DDBJ databases">
        <title>Genome sequence of the ascomycete fungus Penicillium subrubescens.</title>
        <authorList>
            <person name="De Vries R.P."/>
            <person name="Peng M."/>
            <person name="Dilokpimol A."/>
            <person name="Hilden K."/>
            <person name="Makela M.R."/>
            <person name="Grigoriev I."/>
            <person name="Riley R."/>
            <person name="Granchi Z."/>
        </authorList>
    </citation>
    <scope>NUCLEOTIDE SEQUENCE [LARGE SCALE GENOMIC DNA]</scope>
    <source>
        <strain evidence="1 2">CBS 132785</strain>
    </source>
</reference>
<proteinExistence type="predicted"/>
<name>A0A1Q5UKM1_9EURO</name>